<dbReference type="GO" id="GO:0000302">
    <property type="term" value="P:response to reactive oxygen species"/>
    <property type="evidence" value="ECO:0007669"/>
    <property type="project" value="TreeGrafter"/>
</dbReference>
<dbReference type="InterPro" id="IPR002016">
    <property type="entry name" value="Haem_peroxidase"/>
</dbReference>
<dbReference type="GO" id="GO:0046872">
    <property type="term" value="F:metal ion binding"/>
    <property type="evidence" value="ECO:0007669"/>
    <property type="project" value="UniProtKB-UniRule"/>
</dbReference>
<feature type="binding site" evidence="9">
    <location>
        <position position="307"/>
    </location>
    <ligand>
        <name>Ca(2+)</name>
        <dbReference type="ChEBI" id="CHEBI:29108"/>
        <label>2</label>
    </ligand>
</feature>
<feature type="active site" description="Proton acceptor" evidence="8">
    <location>
        <position position="181"/>
    </location>
</feature>
<feature type="binding site" evidence="9">
    <location>
        <position position="182"/>
    </location>
    <ligand>
        <name>Ca(2+)</name>
        <dbReference type="ChEBI" id="CHEBI:29108"/>
        <label>1</label>
    </ligand>
</feature>
<reference evidence="14" key="1">
    <citation type="journal article" date="2023" name="Mol. Phylogenet. Evol.">
        <title>Genome-scale phylogeny and comparative genomics of the fungal order Sordariales.</title>
        <authorList>
            <person name="Hensen N."/>
            <person name="Bonometti L."/>
            <person name="Westerberg I."/>
            <person name="Brannstrom I.O."/>
            <person name="Guillou S."/>
            <person name="Cros-Aarteil S."/>
            <person name="Calhoun S."/>
            <person name="Haridas S."/>
            <person name="Kuo A."/>
            <person name="Mondo S."/>
            <person name="Pangilinan J."/>
            <person name="Riley R."/>
            <person name="LaButti K."/>
            <person name="Andreopoulos B."/>
            <person name="Lipzen A."/>
            <person name="Chen C."/>
            <person name="Yan M."/>
            <person name="Daum C."/>
            <person name="Ng V."/>
            <person name="Clum A."/>
            <person name="Steindorff A."/>
            <person name="Ohm R.A."/>
            <person name="Martin F."/>
            <person name="Silar P."/>
            <person name="Natvig D.O."/>
            <person name="Lalanne C."/>
            <person name="Gautier V."/>
            <person name="Ament-Velasquez S.L."/>
            <person name="Kruys A."/>
            <person name="Hutchinson M.I."/>
            <person name="Powell A.J."/>
            <person name="Barry K."/>
            <person name="Miller A.N."/>
            <person name="Grigoriev I.V."/>
            <person name="Debuchy R."/>
            <person name="Gladieux P."/>
            <person name="Hiltunen Thoren M."/>
            <person name="Johannesson H."/>
        </authorList>
    </citation>
    <scope>NUCLEOTIDE SEQUENCE</scope>
    <source>
        <strain evidence="14">CBS 958.72</strain>
    </source>
</reference>
<comment type="cofactor">
    <cofactor evidence="9 12">
        <name>Ca(2+)</name>
        <dbReference type="ChEBI" id="CHEBI:29108"/>
    </cofactor>
    <text evidence="9 12">Binds 2 calcium ions per subunit.</text>
</comment>
<dbReference type="Proteomes" id="UP001287356">
    <property type="component" value="Unassembled WGS sequence"/>
</dbReference>
<dbReference type="EMBL" id="JAULSN010000001">
    <property type="protein sequence ID" value="KAK3382744.1"/>
    <property type="molecule type" value="Genomic_DNA"/>
</dbReference>
<evidence type="ECO:0000256" key="6">
    <source>
        <dbReference type="ARBA" id="ARBA00023004"/>
    </source>
</evidence>
<feature type="binding site" evidence="9">
    <location>
        <position position="331"/>
    </location>
    <ligand>
        <name>Ca(2+)</name>
        <dbReference type="ChEBI" id="CHEBI:29108"/>
        <label>2</label>
    </ligand>
</feature>
<evidence type="ECO:0000313" key="15">
    <source>
        <dbReference type="Proteomes" id="UP001287356"/>
    </source>
</evidence>
<feature type="binding site" evidence="9">
    <location>
        <position position="195"/>
    </location>
    <ligand>
        <name>Ca(2+)</name>
        <dbReference type="ChEBI" id="CHEBI:29108"/>
        <label>1</label>
    </ligand>
</feature>
<feature type="site" description="Transition state stabilizer" evidence="10">
    <location>
        <position position="177"/>
    </location>
</feature>
<dbReference type="Gene3D" id="1.10.520.10">
    <property type="match status" value="1"/>
</dbReference>
<dbReference type="GO" id="GO:0034599">
    <property type="term" value="P:cellular response to oxidative stress"/>
    <property type="evidence" value="ECO:0007669"/>
    <property type="project" value="InterPro"/>
</dbReference>
<feature type="binding site" description="axial binding residue" evidence="9">
    <location>
        <position position="306"/>
    </location>
    <ligand>
        <name>heme b</name>
        <dbReference type="ChEBI" id="CHEBI:60344"/>
    </ligand>
    <ligandPart>
        <name>Fe</name>
        <dbReference type="ChEBI" id="CHEBI:18248"/>
    </ligandPart>
</feature>
<dbReference type="PANTHER" id="PTHR31356">
    <property type="entry name" value="THYLAKOID LUMENAL 29 KDA PROTEIN, CHLOROPLASTIC-RELATED"/>
    <property type="match status" value="1"/>
</dbReference>
<dbReference type="InterPro" id="IPR044831">
    <property type="entry name" value="Ccp1-like"/>
</dbReference>
<evidence type="ECO:0000256" key="11">
    <source>
        <dbReference type="PIRSR" id="PIRSR601621-4"/>
    </source>
</evidence>
<reference evidence="14" key="2">
    <citation type="submission" date="2023-06" db="EMBL/GenBank/DDBJ databases">
        <authorList>
            <consortium name="Lawrence Berkeley National Laboratory"/>
            <person name="Haridas S."/>
            <person name="Hensen N."/>
            <person name="Bonometti L."/>
            <person name="Westerberg I."/>
            <person name="Brannstrom I.O."/>
            <person name="Guillou S."/>
            <person name="Cros-Aarteil S."/>
            <person name="Calhoun S."/>
            <person name="Kuo A."/>
            <person name="Mondo S."/>
            <person name="Pangilinan J."/>
            <person name="Riley R."/>
            <person name="Labutti K."/>
            <person name="Andreopoulos B."/>
            <person name="Lipzen A."/>
            <person name="Chen C."/>
            <person name="Yanf M."/>
            <person name="Daum C."/>
            <person name="Ng V."/>
            <person name="Clum A."/>
            <person name="Steindorff A."/>
            <person name="Ohm R."/>
            <person name="Martin F."/>
            <person name="Silar P."/>
            <person name="Natvig D."/>
            <person name="Lalanne C."/>
            <person name="Gautier V."/>
            <person name="Ament-Velasquez S.L."/>
            <person name="Kruys A."/>
            <person name="Hutchinson M.I."/>
            <person name="Powell A.J."/>
            <person name="Barry K."/>
            <person name="Miller A.N."/>
            <person name="Grigoriev I.V."/>
            <person name="Debuchy R."/>
            <person name="Gladieux P."/>
            <person name="Thoren M.H."/>
            <person name="Johannesson H."/>
        </authorList>
    </citation>
    <scope>NUCLEOTIDE SEQUENCE</scope>
    <source>
        <strain evidence="14">CBS 958.72</strain>
    </source>
</reference>
<comment type="caution">
    <text evidence="14">The sequence shown here is derived from an EMBL/GenBank/DDBJ whole genome shotgun (WGS) entry which is preliminary data.</text>
</comment>
<dbReference type="InterPro" id="IPR010255">
    <property type="entry name" value="Haem_peroxidase_sf"/>
</dbReference>
<dbReference type="FunFam" id="1.10.520.10:FF:000021">
    <property type="entry name" value="Peroxidase"/>
    <property type="match status" value="1"/>
</dbReference>
<keyword evidence="3 9" id="KW-0349">Heme</keyword>
<evidence type="ECO:0000256" key="5">
    <source>
        <dbReference type="ARBA" id="ARBA00023002"/>
    </source>
</evidence>
<dbReference type="InterPro" id="IPR019794">
    <property type="entry name" value="Peroxidases_AS"/>
</dbReference>
<gene>
    <name evidence="14" type="ORF">B0T24DRAFT_602430</name>
</gene>
<feature type="binding site" evidence="9">
    <location>
        <position position="197"/>
    </location>
    <ligand>
        <name>Ca(2+)</name>
        <dbReference type="ChEBI" id="CHEBI:29108"/>
        <label>1</label>
    </ligand>
</feature>
<keyword evidence="5 12" id="KW-0560">Oxidoreductase</keyword>
<evidence type="ECO:0000256" key="4">
    <source>
        <dbReference type="ARBA" id="ARBA00022723"/>
    </source>
</evidence>
<comment type="similarity">
    <text evidence="1 12">Belongs to the peroxidase family. Ligninase subfamily.</text>
</comment>
<evidence type="ECO:0000256" key="10">
    <source>
        <dbReference type="PIRSR" id="PIRSR601621-3"/>
    </source>
</evidence>
<feature type="binding site" evidence="9">
    <location>
        <position position="324"/>
    </location>
    <ligand>
        <name>Ca(2+)</name>
        <dbReference type="ChEBI" id="CHEBI:29108"/>
        <label>2</label>
    </ligand>
</feature>
<keyword evidence="4 9" id="KW-0479">Metal-binding</keyword>
<dbReference type="PROSITE" id="PS50873">
    <property type="entry name" value="PEROXIDASE_4"/>
    <property type="match status" value="1"/>
</dbReference>
<keyword evidence="6 9" id="KW-0408">Iron</keyword>
<evidence type="ECO:0000256" key="9">
    <source>
        <dbReference type="PIRSR" id="PIRSR601621-2"/>
    </source>
</evidence>
<dbReference type="GO" id="GO:0004601">
    <property type="term" value="F:peroxidase activity"/>
    <property type="evidence" value="ECO:0007669"/>
    <property type="project" value="UniProtKB-KW"/>
</dbReference>
<evidence type="ECO:0000259" key="13">
    <source>
        <dbReference type="PROSITE" id="PS50873"/>
    </source>
</evidence>
<accession>A0AAE0NJM8</accession>
<dbReference type="Pfam" id="PF00141">
    <property type="entry name" value="peroxidase"/>
    <property type="match status" value="1"/>
</dbReference>
<feature type="binding site" evidence="9">
    <location>
        <position position="199"/>
    </location>
    <ligand>
        <name>Ca(2+)</name>
        <dbReference type="ChEBI" id="CHEBI:29108"/>
        <label>1</label>
    </ligand>
</feature>
<evidence type="ECO:0000256" key="2">
    <source>
        <dbReference type="ARBA" id="ARBA00022559"/>
    </source>
</evidence>
<dbReference type="AlphaFoldDB" id="A0AAE0NJM8"/>
<feature type="disulfide bond" evidence="11">
    <location>
        <begin position="168"/>
        <end position="251"/>
    </location>
</feature>
<evidence type="ECO:0000256" key="7">
    <source>
        <dbReference type="ARBA" id="ARBA00023180"/>
    </source>
</evidence>
<dbReference type="InterPro" id="IPR001621">
    <property type="entry name" value="Ligninase"/>
</dbReference>
<evidence type="ECO:0000256" key="8">
    <source>
        <dbReference type="PIRSR" id="PIRSR601621-1"/>
    </source>
</evidence>
<dbReference type="PRINTS" id="PR00458">
    <property type="entry name" value="PEROXIDASE"/>
</dbReference>
<evidence type="ECO:0000256" key="1">
    <source>
        <dbReference type="ARBA" id="ARBA00006089"/>
    </source>
</evidence>
<keyword evidence="2 12" id="KW-0575">Peroxidase</keyword>
<protein>
    <recommendedName>
        <fullName evidence="12">Peroxidase</fullName>
        <ecNumber evidence="12">1.11.1.-</ecNumber>
    </recommendedName>
</protein>
<feature type="disulfide bond" evidence="11">
    <location>
        <begin position="147"/>
        <end position="402"/>
    </location>
</feature>
<keyword evidence="7" id="KW-0325">Glycoprotein</keyword>
<dbReference type="PANTHER" id="PTHR31356:SF66">
    <property type="entry name" value="CATALASE-PEROXIDASE"/>
    <property type="match status" value="1"/>
</dbReference>
<dbReference type="SUPFAM" id="SSF48113">
    <property type="entry name" value="Heme-dependent peroxidases"/>
    <property type="match status" value="1"/>
</dbReference>
<feature type="binding site" evidence="9">
    <location>
        <position position="326"/>
    </location>
    <ligand>
        <name>Ca(2+)</name>
        <dbReference type="ChEBI" id="CHEBI:29108"/>
        <label>2</label>
    </ligand>
</feature>
<organism evidence="14 15">
    <name type="scientific">Lasiosphaeria ovina</name>
    <dbReference type="NCBI Taxonomy" id="92902"/>
    <lineage>
        <taxon>Eukaryota</taxon>
        <taxon>Fungi</taxon>
        <taxon>Dikarya</taxon>
        <taxon>Ascomycota</taxon>
        <taxon>Pezizomycotina</taxon>
        <taxon>Sordariomycetes</taxon>
        <taxon>Sordariomycetidae</taxon>
        <taxon>Sordariales</taxon>
        <taxon>Lasiosphaeriaceae</taxon>
        <taxon>Lasiosphaeria</taxon>
    </lineage>
</organism>
<sequence length="420" mass="46691">MDLPQPHPLRCATSLLRLETLRLTLASTFAPSFVTTIPHCRLVTSMRAPHSAAAAAAAVALCLWQLPGAAVAHPGPNMDDLLVELKQADCWDSKELIGDLLWLSDYELQPEARLIKGILLGYASGQSYEYNTYVPPLHSPACSYDTCCVWQYIANDMERLFRDPSGRCTDAARGAIRLGFHDAAGWSKYTGQYGGADGSIVLAPEETERHHNRGLREIIEQMRHWHHKWGRYGVSVADLIQMAANVATVVCPLGPRVFSFVGRRDSYHAAPDGLVPNPFAQADELIELFRDKTIQPRGLAALLGAHSTSRQRHVDKARAGAPQDSTPGVWDTLYYKQTLGHAPHNVFRLPSDVILSEDPRIFPQFQAFAGPGGQEHWNDDYAREYVRLSLLGVYNINNLTDCSRVLPPAIRAWNYDGDVW</sequence>
<keyword evidence="11" id="KW-1015">Disulfide bond</keyword>
<evidence type="ECO:0000313" key="14">
    <source>
        <dbReference type="EMBL" id="KAK3382744.1"/>
    </source>
</evidence>
<dbReference type="GO" id="GO:0042744">
    <property type="term" value="P:hydrogen peroxide catabolic process"/>
    <property type="evidence" value="ECO:0007669"/>
    <property type="project" value="TreeGrafter"/>
</dbReference>
<evidence type="ECO:0000256" key="12">
    <source>
        <dbReference type="RuleBase" id="RU363051"/>
    </source>
</evidence>
<name>A0AAE0NJM8_9PEZI</name>
<dbReference type="PRINTS" id="PR00462">
    <property type="entry name" value="LIGNINASE"/>
</dbReference>
<keyword evidence="9 12" id="KW-0106">Calcium</keyword>
<proteinExistence type="inferred from homology"/>
<feature type="domain" description="Plant heme peroxidase family profile" evidence="13">
    <location>
        <begin position="172"/>
        <end position="307"/>
    </location>
</feature>
<dbReference type="PROSITE" id="PS00436">
    <property type="entry name" value="PEROXIDASE_2"/>
    <property type="match status" value="1"/>
</dbReference>
<dbReference type="GO" id="GO:0020037">
    <property type="term" value="F:heme binding"/>
    <property type="evidence" value="ECO:0007669"/>
    <property type="project" value="UniProtKB-UniRule"/>
</dbReference>
<dbReference type="Gene3D" id="1.10.420.10">
    <property type="entry name" value="Peroxidase, domain 2"/>
    <property type="match status" value="1"/>
</dbReference>
<dbReference type="EC" id="1.11.1.-" evidence="12"/>
<keyword evidence="15" id="KW-1185">Reference proteome</keyword>
<comment type="cofactor">
    <cofactor evidence="9">
        <name>heme b</name>
        <dbReference type="ChEBI" id="CHEBI:60344"/>
    </cofactor>
    <text evidence="9">Binds 1 heme b (iron(II)-protoporphyrin IX) group per subunit.</text>
</comment>
<evidence type="ECO:0000256" key="3">
    <source>
        <dbReference type="ARBA" id="ARBA00022617"/>
    </source>
</evidence>